<protein>
    <recommendedName>
        <fullName evidence="3">HTH tetR-type domain-containing protein</fullName>
    </recommendedName>
</protein>
<dbReference type="InterPro" id="IPR050109">
    <property type="entry name" value="HTH-type_TetR-like_transc_reg"/>
</dbReference>
<dbReference type="Proteomes" id="UP000248724">
    <property type="component" value="Unassembled WGS sequence"/>
</dbReference>
<evidence type="ECO:0000256" key="2">
    <source>
        <dbReference type="PROSITE-ProRule" id="PRU00335"/>
    </source>
</evidence>
<dbReference type="EMBL" id="QHBU01000257">
    <property type="protein sequence ID" value="PZR78427.1"/>
    <property type="molecule type" value="Genomic_DNA"/>
</dbReference>
<dbReference type="PRINTS" id="PR00455">
    <property type="entry name" value="HTHTETR"/>
</dbReference>
<feature type="domain" description="HTH tetR-type" evidence="3">
    <location>
        <begin position="25"/>
        <end position="85"/>
    </location>
</feature>
<accession>A0A2W5Z2R1</accession>
<dbReference type="PANTHER" id="PTHR30055:SF226">
    <property type="entry name" value="HTH-TYPE TRANSCRIPTIONAL REGULATOR PKSA"/>
    <property type="match status" value="1"/>
</dbReference>
<dbReference type="InterPro" id="IPR009057">
    <property type="entry name" value="Homeodomain-like_sf"/>
</dbReference>
<dbReference type="SUPFAM" id="SSF46689">
    <property type="entry name" value="Homeodomain-like"/>
    <property type="match status" value="1"/>
</dbReference>
<evidence type="ECO:0000259" key="3">
    <source>
        <dbReference type="PROSITE" id="PS50977"/>
    </source>
</evidence>
<comment type="caution">
    <text evidence="4">The sequence shown here is derived from an EMBL/GenBank/DDBJ whole genome shotgun (WGS) entry which is preliminary data.</text>
</comment>
<dbReference type="GO" id="GO:0000976">
    <property type="term" value="F:transcription cis-regulatory region binding"/>
    <property type="evidence" value="ECO:0007669"/>
    <property type="project" value="TreeGrafter"/>
</dbReference>
<sequence>MRRMHSMTSAATPAAKSGLRREQVALTERRVLEAATGLFIERGYVATSLLAVAEAAGVSPRTVYVRFHSKARLFERCLETSAVGGQPLVGPALEGLILDQRLDAIVEMGRSTMERSAALLGVAAQAAAVEPEIAAVERVAMQRALGDFRAFAERLESDGLLPRAVTAAAVTDILWVLAGPRAIVSLTTDRGWTPARFATWLDVTLRAFLRGR</sequence>
<feature type="DNA-binding region" description="H-T-H motif" evidence="2">
    <location>
        <begin position="48"/>
        <end position="67"/>
    </location>
</feature>
<name>A0A2W5Z2R1_9BACT</name>
<evidence type="ECO:0000313" key="4">
    <source>
        <dbReference type="EMBL" id="PZR78427.1"/>
    </source>
</evidence>
<dbReference type="Gene3D" id="1.10.357.10">
    <property type="entry name" value="Tetracycline Repressor, domain 2"/>
    <property type="match status" value="1"/>
</dbReference>
<dbReference type="InterPro" id="IPR001647">
    <property type="entry name" value="HTH_TetR"/>
</dbReference>
<evidence type="ECO:0000256" key="1">
    <source>
        <dbReference type="ARBA" id="ARBA00023125"/>
    </source>
</evidence>
<organism evidence="4 5">
    <name type="scientific">Candidatus Aeolococcus gillhamiae</name>
    <dbReference type="NCBI Taxonomy" id="3127015"/>
    <lineage>
        <taxon>Bacteria</taxon>
        <taxon>Bacillati</taxon>
        <taxon>Candidatus Dormiibacterota</taxon>
        <taxon>Candidatus Dormibacteria</taxon>
        <taxon>Candidatus Aeolococcales</taxon>
        <taxon>Candidatus Aeolococcaceae</taxon>
        <taxon>Candidatus Aeolococcus</taxon>
    </lineage>
</organism>
<dbReference type="AlphaFoldDB" id="A0A2W5Z2R1"/>
<proteinExistence type="predicted"/>
<dbReference type="Pfam" id="PF00440">
    <property type="entry name" value="TetR_N"/>
    <property type="match status" value="1"/>
</dbReference>
<dbReference type="PANTHER" id="PTHR30055">
    <property type="entry name" value="HTH-TYPE TRANSCRIPTIONAL REGULATOR RUTR"/>
    <property type="match status" value="1"/>
</dbReference>
<gene>
    <name evidence="4" type="ORF">DLM65_13015</name>
</gene>
<dbReference type="InterPro" id="IPR023772">
    <property type="entry name" value="DNA-bd_HTH_TetR-type_CS"/>
</dbReference>
<reference evidence="4 5" key="1">
    <citation type="journal article" date="2017" name="Nature">
        <title>Atmospheric trace gases support primary production in Antarctic desert surface soil.</title>
        <authorList>
            <person name="Ji M."/>
            <person name="Greening C."/>
            <person name="Vanwonterghem I."/>
            <person name="Carere C.R."/>
            <person name="Bay S.K."/>
            <person name="Steen J.A."/>
            <person name="Montgomery K."/>
            <person name="Lines T."/>
            <person name="Beardall J."/>
            <person name="van Dorst J."/>
            <person name="Snape I."/>
            <person name="Stott M.B."/>
            <person name="Hugenholtz P."/>
            <person name="Ferrari B.C."/>
        </authorList>
    </citation>
    <scope>NUCLEOTIDE SEQUENCE [LARGE SCALE GENOMIC DNA]</scope>
    <source>
        <strain evidence="4">RRmetagenome_bin12</strain>
    </source>
</reference>
<dbReference type="GO" id="GO:0003700">
    <property type="term" value="F:DNA-binding transcription factor activity"/>
    <property type="evidence" value="ECO:0007669"/>
    <property type="project" value="TreeGrafter"/>
</dbReference>
<keyword evidence="1 2" id="KW-0238">DNA-binding</keyword>
<evidence type="ECO:0000313" key="5">
    <source>
        <dbReference type="Proteomes" id="UP000248724"/>
    </source>
</evidence>
<dbReference type="PROSITE" id="PS01081">
    <property type="entry name" value="HTH_TETR_1"/>
    <property type="match status" value="1"/>
</dbReference>
<dbReference type="PROSITE" id="PS50977">
    <property type="entry name" value="HTH_TETR_2"/>
    <property type="match status" value="1"/>
</dbReference>